<evidence type="ECO:0000313" key="1">
    <source>
        <dbReference type="EMBL" id="KAF2472348.1"/>
    </source>
</evidence>
<evidence type="ECO:0000313" key="2">
    <source>
        <dbReference type="Proteomes" id="UP000799755"/>
    </source>
</evidence>
<name>A0ACB6QZC6_9PLEO</name>
<dbReference type="EMBL" id="MU003502">
    <property type="protein sequence ID" value="KAF2472348.1"/>
    <property type="molecule type" value="Genomic_DNA"/>
</dbReference>
<sequence>MSFFYGVNETTPTNSSSMSPTDKTILPGHNFKNAFMTSTIAVVVITMICLFTIALISWRVPTIAEPKDPDSKEIGKKHPSSGTGAICCYFIMIDCRTRYLLFELIIRICTELRLTVPYAFIAIDIPTRFFLMLAELLLLLCLWNNTEIIRQRLNLKNDVLSYISRPFAMIGAVTILLVFFVERITFIVMMVKQGFRWGRPDAQYYAISRTAYAGACLLLSSMLWIRFIRMWFVYRRRVRSGFFTDRCGKVVLHLSLKLIPLFLVAYIGPMITIRAATAFCFTFFFRLMKKRQNPDLELLRMAMVCLPFIVIAVGLVLIRKEDLAIKLKETTEGYASDINLLRIVQMDFWVELQEARDLDDIILEKRELEPIIIGRSGHGKGKLKILNEGSLWLKAKLSTYRHHPSSTYLSLLQLDSNIKCISNRGKAMVSTASIGLAGSSKNFIEIGGCSIFNLVQYRESMGVTVS</sequence>
<reference evidence="1" key="1">
    <citation type="journal article" date="2020" name="Stud. Mycol.">
        <title>101 Dothideomycetes genomes: a test case for predicting lifestyles and emergence of pathogens.</title>
        <authorList>
            <person name="Haridas S."/>
            <person name="Albert R."/>
            <person name="Binder M."/>
            <person name="Bloem J."/>
            <person name="Labutti K."/>
            <person name="Salamov A."/>
            <person name="Andreopoulos B."/>
            <person name="Baker S."/>
            <person name="Barry K."/>
            <person name="Bills G."/>
            <person name="Bluhm B."/>
            <person name="Cannon C."/>
            <person name="Castanera R."/>
            <person name="Culley D."/>
            <person name="Daum C."/>
            <person name="Ezra D."/>
            <person name="Gonzalez J."/>
            <person name="Henrissat B."/>
            <person name="Kuo A."/>
            <person name="Liang C."/>
            <person name="Lipzen A."/>
            <person name="Lutzoni F."/>
            <person name="Magnuson J."/>
            <person name="Mondo S."/>
            <person name="Nolan M."/>
            <person name="Ohm R."/>
            <person name="Pangilinan J."/>
            <person name="Park H.-J."/>
            <person name="Ramirez L."/>
            <person name="Alfaro M."/>
            <person name="Sun H."/>
            <person name="Tritt A."/>
            <person name="Yoshinaga Y."/>
            <person name="Zwiers L.-H."/>
            <person name="Turgeon B."/>
            <person name="Goodwin S."/>
            <person name="Spatafora J."/>
            <person name="Crous P."/>
            <person name="Grigoriev I."/>
        </authorList>
    </citation>
    <scope>NUCLEOTIDE SEQUENCE</scope>
    <source>
        <strain evidence="1">ATCC 200398</strain>
    </source>
</reference>
<proteinExistence type="predicted"/>
<comment type="caution">
    <text evidence="1">The sequence shown here is derived from an EMBL/GenBank/DDBJ whole genome shotgun (WGS) entry which is preliminary data.</text>
</comment>
<organism evidence="1 2">
    <name type="scientific">Lindgomyces ingoldianus</name>
    <dbReference type="NCBI Taxonomy" id="673940"/>
    <lineage>
        <taxon>Eukaryota</taxon>
        <taxon>Fungi</taxon>
        <taxon>Dikarya</taxon>
        <taxon>Ascomycota</taxon>
        <taxon>Pezizomycotina</taxon>
        <taxon>Dothideomycetes</taxon>
        <taxon>Pleosporomycetidae</taxon>
        <taxon>Pleosporales</taxon>
        <taxon>Lindgomycetaceae</taxon>
        <taxon>Lindgomyces</taxon>
    </lineage>
</organism>
<protein>
    <submittedName>
        <fullName evidence="1">Uncharacterized protein</fullName>
    </submittedName>
</protein>
<accession>A0ACB6QZC6</accession>
<dbReference type="Proteomes" id="UP000799755">
    <property type="component" value="Unassembled WGS sequence"/>
</dbReference>
<keyword evidence="2" id="KW-1185">Reference proteome</keyword>
<gene>
    <name evidence="1" type="ORF">BDR25DRAFT_353385</name>
</gene>